<organism evidence="2 3">
    <name type="scientific">Musa troglodytarum</name>
    <name type="common">fe'i banana</name>
    <dbReference type="NCBI Taxonomy" id="320322"/>
    <lineage>
        <taxon>Eukaryota</taxon>
        <taxon>Viridiplantae</taxon>
        <taxon>Streptophyta</taxon>
        <taxon>Embryophyta</taxon>
        <taxon>Tracheophyta</taxon>
        <taxon>Spermatophyta</taxon>
        <taxon>Magnoliopsida</taxon>
        <taxon>Liliopsida</taxon>
        <taxon>Zingiberales</taxon>
        <taxon>Musaceae</taxon>
        <taxon>Musa</taxon>
    </lineage>
</organism>
<feature type="region of interest" description="Disordered" evidence="1">
    <location>
        <begin position="27"/>
        <end position="53"/>
    </location>
</feature>
<accession>A0A9E7F9E4</accession>
<protein>
    <submittedName>
        <fullName evidence="2">Uncharacterized protein</fullName>
    </submittedName>
</protein>
<reference evidence="2" key="1">
    <citation type="submission" date="2022-05" db="EMBL/GenBank/DDBJ databases">
        <title>The Musa troglodytarum L. genome provides insights into the mechanism of non-climacteric behaviour and enrichment of carotenoids.</title>
        <authorList>
            <person name="Wang J."/>
        </authorList>
    </citation>
    <scope>NUCLEOTIDE SEQUENCE</scope>
    <source>
        <tissue evidence="2">Leaf</tissue>
    </source>
</reference>
<proteinExistence type="predicted"/>
<evidence type="ECO:0000313" key="2">
    <source>
        <dbReference type="EMBL" id="URD90072.1"/>
    </source>
</evidence>
<dbReference type="EMBL" id="CP097504">
    <property type="protein sequence ID" value="URD90072.1"/>
    <property type="molecule type" value="Genomic_DNA"/>
</dbReference>
<keyword evidence="3" id="KW-1185">Reference proteome</keyword>
<dbReference type="Proteomes" id="UP001055439">
    <property type="component" value="Chromosome 2"/>
</dbReference>
<feature type="region of interest" description="Disordered" evidence="1">
    <location>
        <begin position="73"/>
        <end position="107"/>
    </location>
</feature>
<sequence>MKRDSNSTGSYKIDHEVHKVILVIHHPDRDNPRLMHDGDRTLSSGKGKEQQQRHLTLVASLKSPPDVVVGLAEAQDGNGETDGKVAQVRGEDAGNDGDPDLPLPGLGKVDLVVPDAKLRRRRSRAWGRSEEIMSALWR</sequence>
<feature type="compositionally biased region" description="Basic and acidic residues" evidence="1">
    <location>
        <begin position="27"/>
        <end position="52"/>
    </location>
</feature>
<gene>
    <name evidence="2" type="ORF">MUK42_19561</name>
</gene>
<evidence type="ECO:0000256" key="1">
    <source>
        <dbReference type="SAM" id="MobiDB-lite"/>
    </source>
</evidence>
<name>A0A9E7F9E4_9LILI</name>
<evidence type="ECO:0000313" key="3">
    <source>
        <dbReference type="Proteomes" id="UP001055439"/>
    </source>
</evidence>
<dbReference type="AlphaFoldDB" id="A0A9E7F9E4"/>